<organism evidence="1 2">
    <name type="scientific">Pseudocohnilembus persalinus</name>
    <name type="common">Ciliate</name>
    <dbReference type="NCBI Taxonomy" id="266149"/>
    <lineage>
        <taxon>Eukaryota</taxon>
        <taxon>Sar</taxon>
        <taxon>Alveolata</taxon>
        <taxon>Ciliophora</taxon>
        <taxon>Intramacronucleata</taxon>
        <taxon>Oligohymenophorea</taxon>
        <taxon>Scuticociliatia</taxon>
        <taxon>Philasterida</taxon>
        <taxon>Pseudocohnilembidae</taxon>
        <taxon>Pseudocohnilembus</taxon>
    </lineage>
</organism>
<dbReference type="InParanoid" id="A0A0V0R7H2"/>
<protein>
    <submittedName>
        <fullName evidence="1">Uncharacterized protein</fullName>
    </submittedName>
</protein>
<evidence type="ECO:0000313" key="1">
    <source>
        <dbReference type="EMBL" id="KRX10304.1"/>
    </source>
</evidence>
<accession>A0A0V0R7H2</accession>
<dbReference type="EMBL" id="LDAU01000032">
    <property type="protein sequence ID" value="KRX10304.1"/>
    <property type="molecule type" value="Genomic_DNA"/>
</dbReference>
<keyword evidence="2" id="KW-1185">Reference proteome</keyword>
<sequence>MINLQDKQFQNRRKFNQFVRYKQPNEQEELENLQNEIQFQQYRNIQHDFPFYITTNDTNLQQNQKKQLRHKIDLKAYQQEIIGAPSGVNYRNFNFDKQIESRISVKVNNFAQVLHFGNSIVLQNQQEYIEDKQQEQVFQEEIKQKMKKIFDHNTTQEKKMQEQKEKDLRELEQKQPYKKVNKLMPEEDPSIYYNLNNCFDVCNYLKSGSNIPQYYYQK</sequence>
<comment type="caution">
    <text evidence="1">The sequence shown here is derived from an EMBL/GenBank/DDBJ whole genome shotgun (WGS) entry which is preliminary data.</text>
</comment>
<dbReference type="Proteomes" id="UP000054937">
    <property type="component" value="Unassembled WGS sequence"/>
</dbReference>
<proteinExistence type="predicted"/>
<evidence type="ECO:0000313" key="2">
    <source>
        <dbReference type="Proteomes" id="UP000054937"/>
    </source>
</evidence>
<reference evidence="1 2" key="1">
    <citation type="journal article" date="2015" name="Sci. Rep.">
        <title>Genome of the facultative scuticociliatosis pathogen Pseudocohnilembus persalinus provides insight into its virulence through horizontal gene transfer.</title>
        <authorList>
            <person name="Xiong J."/>
            <person name="Wang G."/>
            <person name="Cheng J."/>
            <person name="Tian M."/>
            <person name="Pan X."/>
            <person name="Warren A."/>
            <person name="Jiang C."/>
            <person name="Yuan D."/>
            <person name="Miao W."/>
        </authorList>
    </citation>
    <scope>NUCLEOTIDE SEQUENCE [LARGE SCALE GENOMIC DNA]</scope>
    <source>
        <strain evidence="1">36N120E</strain>
    </source>
</reference>
<dbReference type="AlphaFoldDB" id="A0A0V0R7H2"/>
<name>A0A0V0R7H2_PSEPJ</name>
<gene>
    <name evidence="1" type="ORF">PPERSA_09688</name>
</gene>